<dbReference type="EC" id="2.4.2.8" evidence="5 15"/>
<organism evidence="17 18">
    <name type="scientific">Dethiosulfovibrio salsuginis</name>
    <dbReference type="NCBI Taxonomy" id="561720"/>
    <lineage>
        <taxon>Bacteria</taxon>
        <taxon>Thermotogati</taxon>
        <taxon>Synergistota</taxon>
        <taxon>Synergistia</taxon>
        <taxon>Synergistales</taxon>
        <taxon>Dethiosulfovibrionaceae</taxon>
        <taxon>Dethiosulfovibrio</taxon>
    </lineage>
</organism>
<comment type="similarity">
    <text evidence="4 15">Belongs to the purine/pyrimidine phosphoribosyltransferase family.</text>
</comment>
<gene>
    <name evidence="17" type="ORF">SAMN06275492_101200</name>
</gene>
<dbReference type="PANTHER" id="PTHR43340:SF1">
    <property type="entry name" value="HYPOXANTHINE PHOSPHORIBOSYLTRANSFERASE"/>
    <property type="match status" value="1"/>
</dbReference>
<evidence type="ECO:0000256" key="15">
    <source>
        <dbReference type="RuleBase" id="RU364099"/>
    </source>
</evidence>
<keyword evidence="18" id="KW-1185">Reference proteome</keyword>
<dbReference type="CDD" id="cd06223">
    <property type="entry name" value="PRTases_typeI"/>
    <property type="match status" value="1"/>
</dbReference>
<evidence type="ECO:0000256" key="13">
    <source>
        <dbReference type="ARBA" id="ARBA00048811"/>
    </source>
</evidence>
<evidence type="ECO:0000256" key="14">
    <source>
        <dbReference type="ARBA" id="ARBA00049402"/>
    </source>
</evidence>
<accession>A0A1X7I922</accession>
<dbReference type="InterPro" id="IPR029057">
    <property type="entry name" value="PRTase-like"/>
</dbReference>
<evidence type="ECO:0000256" key="12">
    <source>
        <dbReference type="ARBA" id="ARBA00022842"/>
    </source>
</evidence>
<dbReference type="InterPro" id="IPR050408">
    <property type="entry name" value="HGPRT"/>
</dbReference>
<comment type="pathway">
    <text evidence="3 15">Purine metabolism; IMP biosynthesis via salvage pathway; IMP from hypoxanthine: step 1/1.</text>
</comment>
<dbReference type="GO" id="GO:0006178">
    <property type="term" value="P:guanine salvage"/>
    <property type="evidence" value="ECO:0007669"/>
    <property type="project" value="TreeGrafter"/>
</dbReference>
<dbReference type="Proteomes" id="UP000193355">
    <property type="component" value="Unassembled WGS sequence"/>
</dbReference>
<keyword evidence="10 15" id="KW-0660">Purine salvage</keyword>
<keyword evidence="9 15" id="KW-0479">Metal-binding</keyword>
<keyword evidence="7 15" id="KW-0328">Glycosyltransferase</keyword>
<dbReference type="AlphaFoldDB" id="A0A1X7I922"/>
<protein>
    <recommendedName>
        <fullName evidence="5 15">Hypoxanthine phosphoribosyltransferase</fullName>
        <ecNumber evidence="5 15">2.4.2.8</ecNumber>
    </recommendedName>
</protein>
<sequence length="180" mass="20078">MNYKVGNVLISEEDIVSKVAELGKIIGEDYKGEDLVVVGILRGAAIFMADLVRNIDDRVNVSMDFMSVSSYGVSTTSSGVVRINKDLDNVIKDKHVLIVEDIVDTGLTLSYLKRVLLEREPRSLALCSLLDKKERRIADISVDYVGFDIPDIFVVGYGLDCAERWRNLRSVYSVDVLSQD</sequence>
<dbReference type="UniPathway" id="UPA00591">
    <property type="reaction ID" value="UER00648"/>
</dbReference>
<dbReference type="GO" id="GO:0046100">
    <property type="term" value="P:hypoxanthine metabolic process"/>
    <property type="evidence" value="ECO:0007669"/>
    <property type="project" value="TreeGrafter"/>
</dbReference>
<keyword evidence="8 15" id="KW-0808">Transferase</keyword>
<dbReference type="STRING" id="561720.SAMN06275492_101200"/>
<reference evidence="18" key="1">
    <citation type="submission" date="2017-04" db="EMBL/GenBank/DDBJ databases">
        <authorList>
            <person name="Varghese N."/>
            <person name="Submissions S."/>
        </authorList>
    </citation>
    <scope>NUCLEOTIDE SEQUENCE [LARGE SCALE GENOMIC DNA]</scope>
    <source>
        <strain evidence="18">USBA 82</strain>
    </source>
</reference>
<evidence type="ECO:0000256" key="9">
    <source>
        <dbReference type="ARBA" id="ARBA00022723"/>
    </source>
</evidence>
<evidence type="ECO:0000256" key="3">
    <source>
        <dbReference type="ARBA" id="ARBA00004669"/>
    </source>
</evidence>
<dbReference type="RefSeq" id="WP_085543484.1">
    <property type="nucleotide sequence ID" value="NZ_FXBB01000001.1"/>
</dbReference>
<keyword evidence="6 15" id="KW-0963">Cytoplasm</keyword>
<evidence type="ECO:0000256" key="2">
    <source>
        <dbReference type="ARBA" id="ARBA00004496"/>
    </source>
</evidence>
<proteinExistence type="inferred from homology"/>
<evidence type="ECO:0000256" key="5">
    <source>
        <dbReference type="ARBA" id="ARBA00011895"/>
    </source>
</evidence>
<feature type="domain" description="Phosphoribosyltransferase" evidence="16">
    <location>
        <begin position="15"/>
        <end position="160"/>
    </location>
</feature>
<dbReference type="GO" id="GO:0004422">
    <property type="term" value="F:hypoxanthine phosphoribosyltransferase activity"/>
    <property type="evidence" value="ECO:0007669"/>
    <property type="project" value="InterPro"/>
</dbReference>
<dbReference type="GO" id="GO:0006166">
    <property type="term" value="P:purine ribonucleoside salvage"/>
    <property type="evidence" value="ECO:0007669"/>
    <property type="project" value="UniProtKB-KW"/>
</dbReference>
<dbReference type="FunFam" id="3.40.50.2020:FF:000006">
    <property type="entry name" value="Hypoxanthine phosphoribosyltransferase"/>
    <property type="match status" value="1"/>
</dbReference>
<dbReference type="OrthoDB" id="9802824at2"/>
<dbReference type="GO" id="GO:0000287">
    <property type="term" value="F:magnesium ion binding"/>
    <property type="evidence" value="ECO:0007669"/>
    <property type="project" value="TreeGrafter"/>
</dbReference>
<evidence type="ECO:0000256" key="11">
    <source>
        <dbReference type="ARBA" id="ARBA00022741"/>
    </source>
</evidence>
<name>A0A1X7I922_9BACT</name>
<evidence type="ECO:0000256" key="7">
    <source>
        <dbReference type="ARBA" id="ARBA00022676"/>
    </source>
</evidence>
<evidence type="ECO:0000256" key="10">
    <source>
        <dbReference type="ARBA" id="ARBA00022726"/>
    </source>
</evidence>
<dbReference type="GO" id="GO:0032263">
    <property type="term" value="P:GMP salvage"/>
    <property type="evidence" value="ECO:0007669"/>
    <property type="project" value="TreeGrafter"/>
</dbReference>
<dbReference type="Pfam" id="PF00156">
    <property type="entry name" value="Pribosyltran"/>
    <property type="match status" value="1"/>
</dbReference>
<evidence type="ECO:0000313" key="17">
    <source>
        <dbReference type="EMBL" id="SMG10488.1"/>
    </source>
</evidence>
<evidence type="ECO:0000256" key="4">
    <source>
        <dbReference type="ARBA" id="ARBA00008391"/>
    </source>
</evidence>
<comment type="subcellular location">
    <subcellularLocation>
        <location evidence="2 15">Cytoplasm</location>
    </subcellularLocation>
</comment>
<evidence type="ECO:0000256" key="6">
    <source>
        <dbReference type="ARBA" id="ARBA00022490"/>
    </source>
</evidence>
<dbReference type="GO" id="GO:0000166">
    <property type="term" value="F:nucleotide binding"/>
    <property type="evidence" value="ECO:0007669"/>
    <property type="project" value="UniProtKB-KW"/>
</dbReference>
<comment type="catalytic activity">
    <reaction evidence="14">
        <text>IMP + diphosphate = hypoxanthine + 5-phospho-alpha-D-ribose 1-diphosphate</text>
        <dbReference type="Rhea" id="RHEA:17973"/>
        <dbReference type="ChEBI" id="CHEBI:17368"/>
        <dbReference type="ChEBI" id="CHEBI:33019"/>
        <dbReference type="ChEBI" id="CHEBI:58017"/>
        <dbReference type="ChEBI" id="CHEBI:58053"/>
        <dbReference type="EC" id="2.4.2.8"/>
    </reaction>
    <physiologicalReaction direction="right-to-left" evidence="14">
        <dbReference type="Rhea" id="RHEA:17975"/>
    </physiologicalReaction>
</comment>
<dbReference type="InterPro" id="IPR000836">
    <property type="entry name" value="PRTase_dom"/>
</dbReference>
<evidence type="ECO:0000256" key="1">
    <source>
        <dbReference type="ARBA" id="ARBA00001946"/>
    </source>
</evidence>
<dbReference type="GO" id="GO:0052657">
    <property type="term" value="F:guanine phosphoribosyltransferase activity"/>
    <property type="evidence" value="ECO:0007669"/>
    <property type="project" value="UniProtKB-ARBA"/>
</dbReference>
<comment type="cofactor">
    <cofactor evidence="1 15">
        <name>Mg(2+)</name>
        <dbReference type="ChEBI" id="CHEBI:18420"/>
    </cofactor>
</comment>
<dbReference type="PANTHER" id="PTHR43340">
    <property type="entry name" value="HYPOXANTHINE-GUANINE PHOSPHORIBOSYLTRANSFERASE"/>
    <property type="match status" value="1"/>
</dbReference>
<dbReference type="InterPro" id="IPR005904">
    <property type="entry name" value="Hxn_phspho_trans"/>
</dbReference>
<dbReference type="GO" id="GO:0005829">
    <property type="term" value="C:cytosol"/>
    <property type="evidence" value="ECO:0007669"/>
    <property type="project" value="TreeGrafter"/>
</dbReference>
<dbReference type="Gene3D" id="3.40.50.2020">
    <property type="match status" value="1"/>
</dbReference>
<keyword evidence="11 15" id="KW-0547">Nucleotide-binding</keyword>
<dbReference type="SUPFAM" id="SSF53271">
    <property type="entry name" value="PRTase-like"/>
    <property type="match status" value="1"/>
</dbReference>
<evidence type="ECO:0000259" key="16">
    <source>
        <dbReference type="Pfam" id="PF00156"/>
    </source>
</evidence>
<comment type="catalytic activity">
    <reaction evidence="13">
        <text>GMP + diphosphate = guanine + 5-phospho-alpha-D-ribose 1-diphosphate</text>
        <dbReference type="Rhea" id="RHEA:25424"/>
        <dbReference type="ChEBI" id="CHEBI:16235"/>
        <dbReference type="ChEBI" id="CHEBI:33019"/>
        <dbReference type="ChEBI" id="CHEBI:58017"/>
        <dbReference type="ChEBI" id="CHEBI:58115"/>
        <dbReference type="EC" id="2.4.2.8"/>
    </reaction>
    <physiologicalReaction direction="right-to-left" evidence="13">
        <dbReference type="Rhea" id="RHEA:25426"/>
    </physiologicalReaction>
</comment>
<evidence type="ECO:0000256" key="8">
    <source>
        <dbReference type="ARBA" id="ARBA00022679"/>
    </source>
</evidence>
<dbReference type="GO" id="GO:0032264">
    <property type="term" value="P:IMP salvage"/>
    <property type="evidence" value="ECO:0007669"/>
    <property type="project" value="UniProtKB-UniPathway"/>
</dbReference>
<keyword evidence="12 15" id="KW-0460">Magnesium</keyword>
<dbReference type="NCBIfam" id="TIGR01203">
    <property type="entry name" value="HGPRTase"/>
    <property type="match status" value="1"/>
</dbReference>
<evidence type="ECO:0000313" key="18">
    <source>
        <dbReference type="Proteomes" id="UP000193355"/>
    </source>
</evidence>
<dbReference type="EMBL" id="FXBB01000001">
    <property type="protein sequence ID" value="SMG10488.1"/>
    <property type="molecule type" value="Genomic_DNA"/>
</dbReference>